<keyword evidence="5 12" id="KW-0378">Hydrolase</keyword>
<keyword evidence="9" id="KW-0812">Transmembrane</keyword>
<evidence type="ECO:0000313" key="12">
    <source>
        <dbReference type="RefSeq" id="XP_026285818.1"/>
    </source>
</evidence>
<accession>A0A6J1SY09</accession>
<comment type="subcellular location">
    <subcellularLocation>
        <location evidence="1">Lipid droplet</location>
    </subcellularLocation>
</comment>
<dbReference type="GeneID" id="113211611"/>
<evidence type="ECO:0000256" key="1">
    <source>
        <dbReference type="ARBA" id="ARBA00004502"/>
    </source>
</evidence>
<evidence type="ECO:0000256" key="8">
    <source>
        <dbReference type="ARBA" id="ARBA00049527"/>
    </source>
</evidence>
<dbReference type="CTD" id="38150"/>
<comment type="similarity">
    <text evidence="2">Belongs to the AB hydrolase superfamily. LDAH family.</text>
</comment>
<evidence type="ECO:0000256" key="5">
    <source>
        <dbReference type="ARBA" id="ARBA00022801"/>
    </source>
</evidence>
<dbReference type="PANTHER" id="PTHR13390:SF0">
    <property type="entry name" value="LIPID DROPLET-ASSOCIATED HYDROLASE"/>
    <property type="match status" value="1"/>
</dbReference>
<feature type="transmembrane region" description="Helical" evidence="9">
    <location>
        <begin position="204"/>
        <end position="222"/>
    </location>
</feature>
<keyword evidence="10" id="KW-0732">Signal</keyword>
<keyword evidence="9" id="KW-0472">Membrane</keyword>
<evidence type="ECO:0000256" key="7">
    <source>
        <dbReference type="ARBA" id="ARBA00039150"/>
    </source>
</evidence>
<dbReference type="SUPFAM" id="SSF53474">
    <property type="entry name" value="alpha/beta-Hydrolases"/>
    <property type="match status" value="1"/>
</dbReference>
<gene>
    <name evidence="12" type="primary">LOC113211611</name>
</gene>
<dbReference type="GO" id="GO:0004771">
    <property type="term" value="F:sterol ester esterase activity"/>
    <property type="evidence" value="ECO:0007669"/>
    <property type="project" value="UniProtKB-EC"/>
</dbReference>
<keyword evidence="11" id="KW-1185">Reference proteome</keyword>
<dbReference type="PANTHER" id="PTHR13390">
    <property type="entry name" value="LIPASE"/>
    <property type="match status" value="1"/>
</dbReference>
<dbReference type="EC" id="3.1.1.13" evidence="7"/>
<evidence type="ECO:0000256" key="6">
    <source>
        <dbReference type="ARBA" id="ARBA00031924"/>
    </source>
</evidence>
<dbReference type="Pfam" id="PF10230">
    <property type="entry name" value="LIDHydrolase"/>
    <property type="match status" value="1"/>
</dbReference>
<comment type="catalytic activity">
    <reaction evidence="8">
        <text>a cholesterol ester + H2O = cholesterol + a fatty acid + H(+)</text>
        <dbReference type="Rhea" id="RHEA:36403"/>
        <dbReference type="ChEBI" id="CHEBI:15377"/>
        <dbReference type="ChEBI" id="CHEBI:15378"/>
        <dbReference type="ChEBI" id="CHEBI:16113"/>
        <dbReference type="ChEBI" id="CHEBI:17002"/>
        <dbReference type="ChEBI" id="CHEBI:28868"/>
        <dbReference type="EC" id="3.1.1.13"/>
    </reaction>
    <physiologicalReaction direction="left-to-right" evidence="8">
        <dbReference type="Rhea" id="RHEA:36404"/>
    </physiologicalReaction>
</comment>
<dbReference type="KEGG" id="foc:113211611"/>
<dbReference type="InterPro" id="IPR029058">
    <property type="entry name" value="AB_hydrolase_fold"/>
</dbReference>
<evidence type="ECO:0000256" key="9">
    <source>
        <dbReference type="SAM" id="Phobius"/>
    </source>
</evidence>
<dbReference type="OrthoDB" id="448051at2759"/>
<feature type="chain" id="PRO_5027031393" description="Lipid droplet-associated hydrolase" evidence="10">
    <location>
        <begin position="30"/>
        <end position="351"/>
    </location>
</feature>
<dbReference type="Proteomes" id="UP000504606">
    <property type="component" value="Unplaced"/>
</dbReference>
<reference evidence="12" key="1">
    <citation type="submission" date="2025-08" db="UniProtKB">
        <authorList>
            <consortium name="RefSeq"/>
        </authorList>
    </citation>
    <scope>IDENTIFICATION</scope>
    <source>
        <tissue evidence="12">Whole organism</tissue>
    </source>
</reference>
<name>A0A6J1SY09_FRAOC</name>
<dbReference type="Gene3D" id="3.40.50.1820">
    <property type="entry name" value="alpha/beta hydrolase"/>
    <property type="match status" value="1"/>
</dbReference>
<organism evidence="11 12">
    <name type="scientific">Frankliniella occidentalis</name>
    <name type="common">Western flower thrips</name>
    <name type="synonym">Euthrips occidentalis</name>
    <dbReference type="NCBI Taxonomy" id="133901"/>
    <lineage>
        <taxon>Eukaryota</taxon>
        <taxon>Metazoa</taxon>
        <taxon>Ecdysozoa</taxon>
        <taxon>Arthropoda</taxon>
        <taxon>Hexapoda</taxon>
        <taxon>Insecta</taxon>
        <taxon>Pterygota</taxon>
        <taxon>Neoptera</taxon>
        <taxon>Paraneoptera</taxon>
        <taxon>Thysanoptera</taxon>
        <taxon>Terebrantia</taxon>
        <taxon>Thripoidea</taxon>
        <taxon>Thripidae</taxon>
        <taxon>Frankliniella</taxon>
    </lineage>
</organism>
<evidence type="ECO:0000256" key="10">
    <source>
        <dbReference type="SAM" id="SignalP"/>
    </source>
</evidence>
<dbReference type="AlphaFoldDB" id="A0A6J1SY09"/>
<evidence type="ECO:0000256" key="4">
    <source>
        <dbReference type="ARBA" id="ARBA00022677"/>
    </source>
</evidence>
<keyword evidence="9" id="KW-1133">Transmembrane helix</keyword>
<proteinExistence type="inferred from homology"/>
<evidence type="ECO:0000256" key="2">
    <source>
        <dbReference type="ARBA" id="ARBA00008300"/>
    </source>
</evidence>
<protein>
    <recommendedName>
        <fullName evidence="3">Lipid droplet-associated hydrolase</fullName>
        <ecNumber evidence="7">3.1.1.13</ecNumber>
    </recommendedName>
    <alternativeName>
        <fullName evidence="6">Lipid droplet-associated serine hydrolase</fullName>
    </alternativeName>
</protein>
<dbReference type="RefSeq" id="XP_026285818.1">
    <property type="nucleotide sequence ID" value="XM_026430033.2"/>
</dbReference>
<feature type="signal peptide" evidence="10">
    <location>
        <begin position="1"/>
        <end position="29"/>
    </location>
</feature>
<dbReference type="GO" id="GO:0019915">
    <property type="term" value="P:lipid storage"/>
    <property type="evidence" value="ECO:0007669"/>
    <property type="project" value="InterPro"/>
</dbReference>
<evidence type="ECO:0000313" key="11">
    <source>
        <dbReference type="Proteomes" id="UP000504606"/>
    </source>
</evidence>
<sequence length="351" mass="39988">MYVATQIQATGSRCNLACIHLLLIRRTLSLSFGTIPRTMSNFKEGFITLNYVPTHVMTWGGWIDEPNVLSKEKEVLLLFTGNPGVAMFYSEFLQQLHDRLKMPVWVISHAGHELPSGSGLIPNLDKNQQLYDVEGQIVNKKEFVKRYIPKGCKIHLLGHSVGAYMALQLLKDDDFAEQVQASYLLFPVLEHIADTPNGRFLSKVVVHILWLVYFLAGIFFVLPKFVQMSLLFLYLRLFGTGTSITVKHAVIQLINPKILRSVFSLALDEMQVIKELDVELINKRKGKLVLYYGDHDRWAPVSHYEKLIKAVPGVQAQVCQKSLDHAFMLCKPSYLMAEVVEEMVQKKRVNK</sequence>
<keyword evidence="4" id="KW-0551">Lipid droplet</keyword>
<dbReference type="InterPro" id="IPR019363">
    <property type="entry name" value="LDAH"/>
</dbReference>
<evidence type="ECO:0000256" key="3">
    <source>
        <dbReference type="ARBA" id="ARBA00019242"/>
    </source>
</evidence>
<dbReference type="GO" id="GO:0005811">
    <property type="term" value="C:lipid droplet"/>
    <property type="evidence" value="ECO:0007669"/>
    <property type="project" value="UniProtKB-SubCell"/>
</dbReference>